<comment type="caution">
    <text evidence="1">The sequence shown here is derived from an EMBL/GenBank/DDBJ whole genome shotgun (WGS) entry which is preliminary data.</text>
</comment>
<evidence type="ECO:0000313" key="2">
    <source>
        <dbReference type="Proteomes" id="UP001456524"/>
    </source>
</evidence>
<dbReference type="Proteomes" id="UP001456524">
    <property type="component" value="Unassembled WGS sequence"/>
</dbReference>
<name>A0ABR1XRK3_9PEZI</name>
<gene>
    <name evidence="1" type="ORF">IWX90DRAFT_255406</name>
</gene>
<keyword evidence="2" id="KW-1185">Reference proteome</keyword>
<sequence length="209" mass="22747">MSDVEENRVELGRWKPLTPLAGLCAAHTLNTSFSLSLSPFLPLLPETIDLKSLPSHLTRLHRTNAPPSINLPPVHASVETFRVQGMPKLDTTLSFHPSTDRRLVGLAVPARNMGYTIRCTLHPIHPLLFLPLVSDAAVSLPASSGAGTNFARRRSQKTAAKAETGQFANCCSPPDRGVAFHLGALRHLNLVCARLLWRSISTALRQDAI</sequence>
<organism evidence="1 2">
    <name type="scientific">Phyllosticta citrichinensis</name>
    <dbReference type="NCBI Taxonomy" id="1130410"/>
    <lineage>
        <taxon>Eukaryota</taxon>
        <taxon>Fungi</taxon>
        <taxon>Dikarya</taxon>
        <taxon>Ascomycota</taxon>
        <taxon>Pezizomycotina</taxon>
        <taxon>Dothideomycetes</taxon>
        <taxon>Dothideomycetes incertae sedis</taxon>
        <taxon>Botryosphaeriales</taxon>
        <taxon>Phyllostictaceae</taxon>
        <taxon>Phyllosticta</taxon>
    </lineage>
</organism>
<accession>A0ABR1XRK3</accession>
<protein>
    <submittedName>
        <fullName evidence="1">Uncharacterized protein</fullName>
    </submittedName>
</protein>
<proteinExistence type="predicted"/>
<reference evidence="1 2" key="1">
    <citation type="journal article" date="2022" name="G3 (Bethesda)">
        <title>Enemy or ally: a genomic approach to elucidate the lifestyle of Phyllosticta citrichinaensis.</title>
        <authorList>
            <person name="Buijs V.A."/>
            <person name="Groenewald J.Z."/>
            <person name="Haridas S."/>
            <person name="LaButti K.M."/>
            <person name="Lipzen A."/>
            <person name="Martin F.M."/>
            <person name="Barry K."/>
            <person name="Grigoriev I.V."/>
            <person name="Crous P.W."/>
            <person name="Seidl M.F."/>
        </authorList>
    </citation>
    <scope>NUCLEOTIDE SEQUENCE [LARGE SCALE GENOMIC DNA]</scope>
    <source>
        <strain evidence="1 2">CBS 129764</strain>
    </source>
</reference>
<dbReference type="EMBL" id="JBBWUH010000006">
    <property type="protein sequence ID" value="KAK8164320.1"/>
    <property type="molecule type" value="Genomic_DNA"/>
</dbReference>
<evidence type="ECO:0000313" key="1">
    <source>
        <dbReference type="EMBL" id="KAK8164320.1"/>
    </source>
</evidence>